<comment type="caution">
    <text evidence="1">The sequence shown here is derived from an EMBL/GenBank/DDBJ whole genome shotgun (WGS) entry which is preliminary data.</text>
</comment>
<protein>
    <submittedName>
        <fullName evidence="1">Uncharacterized protein</fullName>
    </submittedName>
</protein>
<dbReference type="Proteomes" id="UP000076276">
    <property type="component" value="Unassembled WGS sequence"/>
</dbReference>
<evidence type="ECO:0000313" key="2">
    <source>
        <dbReference type="Proteomes" id="UP000076276"/>
    </source>
</evidence>
<organism evidence="1 2">
    <name type="scientific">Acinetobacter pragensis</name>
    <dbReference type="NCBI Taxonomy" id="1806892"/>
    <lineage>
        <taxon>Bacteria</taxon>
        <taxon>Pseudomonadati</taxon>
        <taxon>Pseudomonadota</taxon>
        <taxon>Gammaproteobacteria</taxon>
        <taxon>Moraxellales</taxon>
        <taxon>Moraxellaceae</taxon>
        <taxon>Acinetobacter</taxon>
    </lineage>
</organism>
<dbReference type="STRING" id="1806892.AZH43_07415"/>
<gene>
    <name evidence="1" type="ORF">AZH43_07415</name>
</gene>
<dbReference type="OrthoDB" id="6698944at2"/>
<keyword evidence="2" id="KW-1185">Reference proteome</keyword>
<sequence length="100" mass="10786">MSYLIFQEHAKKAGDQGVAIQCTSAIFNYQVIGAGAAVEFSGSNKPDADPLVDEHWEPIVALQAGIPDSELFRQHAWDKIRYTVTAGESVEIYVSSGVSG</sequence>
<reference evidence="1 2" key="1">
    <citation type="submission" date="2016-03" db="EMBL/GenBank/DDBJ databases">
        <title>Acinetobacter genomospecies 28 strain ANC 4149.</title>
        <authorList>
            <person name="Radolfova-Krizova L."/>
            <person name="Nemec A."/>
        </authorList>
    </citation>
    <scope>NUCLEOTIDE SEQUENCE [LARGE SCALE GENOMIC DNA]</scope>
    <source>
        <strain evidence="1 2">ANC 4149</strain>
    </source>
</reference>
<name>A0A151Y5B5_9GAMM</name>
<dbReference type="AlphaFoldDB" id="A0A151Y5B5"/>
<evidence type="ECO:0000313" key="1">
    <source>
        <dbReference type="EMBL" id="KYQ73244.1"/>
    </source>
</evidence>
<dbReference type="EMBL" id="LUAW01000011">
    <property type="protein sequence ID" value="KYQ73244.1"/>
    <property type="molecule type" value="Genomic_DNA"/>
</dbReference>
<proteinExistence type="predicted"/>
<dbReference type="RefSeq" id="WP_067666592.1">
    <property type="nucleotide sequence ID" value="NZ_CBCSIK010000008.1"/>
</dbReference>
<accession>A0A151Y5B5</accession>